<evidence type="ECO:0000313" key="3">
    <source>
        <dbReference type="Proteomes" id="UP000015105"/>
    </source>
</evidence>
<feature type="transmembrane region" description="Helical" evidence="1">
    <location>
        <begin position="6"/>
        <end position="29"/>
    </location>
</feature>
<reference evidence="2" key="3">
    <citation type="journal article" date="2017" name="Nature">
        <title>Genome sequence of the progenitor of the wheat D genome Aegilops tauschii.</title>
        <authorList>
            <person name="Luo M.C."/>
            <person name="Gu Y.Q."/>
            <person name="Puiu D."/>
            <person name="Wang H."/>
            <person name="Twardziok S.O."/>
            <person name="Deal K.R."/>
            <person name="Huo N."/>
            <person name="Zhu T."/>
            <person name="Wang L."/>
            <person name="Wang Y."/>
            <person name="McGuire P.E."/>
            <person name="Liu S."/>
            <person name="Long H."/>
            <person name="Ramasamy R.K."/>
            <person name="Rodriguez J.C."/>
            <person name="Van S.L."/>
            <person name="Yuan L."/>
            <person name="Wang Z."/>
            <person name="Xia Z."/>
            <person name="Xiao L."/>
            <person name="Anderson O.D."/>
            <person name="Ouyang S."/>
            <person name="Liang Y."/>
            <person name="Zimin A.V."/>
            <person name="Pertea G."/>
            <person name="Qi P."/>
            <person name="Bennetzen J.L."/>
            <person name="Dai X."/>
            <person name="Dawson M.W."/>
            <person name="Muller H.G."/>
            <person name="Kugler K."/>
            <person name="Rivarola-Duarte L."/>
            <person name="Spannagl M."/>
            <person name="Mayer K.F.X."/>
            <person name="Lu F.H."/>
            <person name="Bevan M.W."/>
            <person name="Leroy P."/>
            <person name="Li P."/>
            <person name="You F.M."/>
            <person name="Sun Q."/>
            <person name="Liu Z."/>
            <person name="Lyons E."/>
            <person name="Wicker T."/>
            <person name="Salzberg S.L."/>
            <person name="Devos K.M."/>
            <person name="Dvorak J."/>
        </authorList>
    </citation>
    <scope>NUCLEOTIDE SEQUENCE [LARGE SCALE GENOMIC DNA]</scope>
    <source>
        <strain evidence="2">cv. AL8/78</strain>
    </source>
</reference>
<name>A0A452XQP1_AEGTS</name>
<organism evidence="2 3">
    <name type="scientific">Aegilops tauschii subsp. strangulata</name>
    <name type="common">Goatgrass</name>
    <dbReference type="NCBI Taxonomy" id="200361"/>
    <lineage>
        <taxon>Eukaryota</taxon>
        <taxon>Viridiplantae</taxon>
        <taxon>Streptophyta</taxon>
        <taxon>Embryophyta</taxon>
        <taxon>Tracheophyta</taxon>
        <taxon>Spermatophyta</taxon>
        <taxon>Magnoliopsida</taxon>
        <taxon>Liliopsida</taxon>
        <taxon>Poales</taxon>
        <taxon>Poaceae</taxon>
        <taxon>BOP clade</taxon>
        <taxon>Pooideae</taxon>
        <taxon>Triticodae</taxon>
        <taxon>Triticeae</taxon>
        <taxon>Triticinae</taxon>
        <taxon>Aegilops</taxon>
    </lineage>
</organism>
<sequence>YVSTLCNIIILYSAFVSFLVHISLLELVFTSGHIYTSPPTATYHGGGRWLCQAVNTNRQLPAGAVPFFLPLLRCLHGQNH</sequence>
<protein>
    <submittedName>
        <fullName evidence="2">Uncharacterized protein</fullName>
    </submittedName>
</protein>
<reference evidence="3" key="1">
    <citation type="journal article" date="2014" name="Science">
        <title>Ancient hybridizations among the ancestral genomes of bread wheat.</title>
        <authorList>
            <consortium name="International Wheat Genome Sequencing Consortium,"/>
            <person name="Marcussen T."/>
            <person name="Sandve S.R."/>
            <person name="Heier L."/>
            <person name="Spannagl M."/>
            <person name="Pfeifer M."/>
            <person name="Jakobsen K.S."/>
            <person name="Wulff B.B."/>
            <person name="Steuernagel B."/>
            <person name="Mayer K.F."/>
            <person name="Olsen O.A."/>
        </authorList>
    </citation>
    <scope>NUCLEOTIDE SEQUENCE [LARGE SCALE GENOMIC DNA]</scope>
    <source>
        <strain evidence="3">cv. AL8/78</strain>
    </source>
</reference>
<evidence type="ECO:0000256" key="1">
    <source>
        <dbReference type="SAM" id="Phobius"/>
    </source>
</evidence>
<keyword evidence="1" id="KW-0812">Transmembrane</keyword>
<reference evidence="2" key="5">
    <citation type="journal article" date="2021" name="G3 (Bethesda)">
        <title>Aegilops tauschii genome assembly Aet v5.0 features greater sequence contiguity and improved annotation.</title>
        <authorList>
            <person name="Wang L."/>
            <person name="Zhu T."/>
            <person name="Rodriguez J.C."/>
            <person name="Deal K.R."/>
            <person name="Dubcovsky J."/>
            <person name="McGuire P.E."/>
            <person name="Lux T."/>
            <person name="Spannagl M."/>
            <person name="Mayer K.F.X."/>
            <person name="Baldrich P."/>
            <person name="Meyers B.C."/>
            <person name="Huo N."/>
            <person name="Gu Y.Q."/>
            <person name="Zhou H."/>
            <person name="Devos K.M."/>
            <person name="Bennetzen J.L."/>
            <person name="Unver T."/>
            <person name="Budak H."/>
            <person name="Gulick P.J."/>
            <person name="Galiba G."/>
            <person name="Kalapos B."/>
            <person name="Nelson D.R."/>
            <person name="Li P."/>
            <person name="You F.M."/>
            <person name="Luo M.C."/>
            <person name="Dvorak J."/>
        </authorList>
    </citation>
    <scope>NUCLEOTIDE SEQUENCE [LARGE SCALE GENOMIC DNA]</scope>
    <source>
        <strain evidence="2">cv. AL8/78</strain>
    </source>
</reference>
<keyword evidence="1" id="KW-1133">Transmembrane helix</keyword>
<proteinExistence type="predicted"/>
<dbReference type="Proteomes" id="UP000015105">
    <property type="component" value="Chromosome 1D"/>
</dbReference>
<evidence type="ECO:0000313" key="2">
    <source>
        <dbReference type="EnsemblPlants" id="AET1Gv20114600.3"/>
    </source>
</evidence>
<keyword evidence="1" id="KW-0472">Membrane</keyword>
<reference evidence="2" key="4">
    <citation type="submission" date="2019-03" db="UniProtKB">
        <authorList>
            <consortium name="EnsemblPlants"/>
        </authorList>
    </citation>
    <scope>IDENTIFICATION</scope>
</reference>
<dbReference type="AlphaFoldDB" id="A0A452XQP1"/>
<dbReference type="Gramene" id="AET1Gv20114600.3">
    <property type="protein sequence ID" value="AET1Gv20114600.3"/>
    <property type="gene ID" value="AET1Gv20114600"/>
</dbReference>
<accession>A0A452XQP1</accession>
<dbReference type="EnsemblPlants" id="AET1Gv20114600.3">
    <property type="protein sequence ID" value="AET1Gv20114600.3"/>
    <property type="gene ID" value="AET1Gv20114600"/>
</dbReference>
<keyword evidence="3" id="KW-1185">Reference proteome</keyword>
<reference evidence="3" key="2">
    <citation type="journal article" date="2017" name="Nat. Plants">
        <title>The Aegilops tauschii genome reveals multiple impacts of transposons.</title>
        <authorList>
            <person name="Zhao G."/>
            <person name="Zou C."/>
            <person name="Li K."/>
            <person name="Wang K."/>
            <person name="Li T."/>
            <person name="Gao L."/>
            <person name="Zhang X."/>
            <person name="Wang H."/>
            <person name="Yang Z."/>
            <person name="Liu X."/>
            <person name="Jiang W."/>
            <person name="Mao L."/>
            <person name="Kong X."/>
            <person name="Jiao Y."/>
            <person name="Jia J."/>
        </authorList>
    </citation>
    <scope>NUCLEOTIDE SEQUENCE [LARGE SCALE GENOMIC DNA]</scope>
    <source>
        <strain evidence="3">cv. AL8/78</strain>
    </source>
</reference>